<proteinExistence type="predicted"/>
<sequence>MLYIASALKSTAVTHSAYIPGFIPADPALQEQETGDALLVAKGNALEVWRATTDGLVHVESARTEVWGMIVGLEWVGKEGQTPHVVVMTDHPLARLLLYRYQHPTPTNPSPSLEVTDSYALTPTKFTAEFYTGLVADRERGMLVASLYSGVLGVFMVSDQAELVVDASARGGRKKPVKGRRASQVAPKAVKGKGKVTDGENELGGDEEEMMEVDDDGVKVEKSEVLVFTKKQEIPIHIYNLLSLAFLAVPKATNSSAASSTATEAALAFLYVTPDYTIELAAKKLDPETQQFTDVCAPIDVLSPPSVYAPPAVAPSSGGGGVSIAAGRPDPSVLKEEFGIPGAAKLLALPLPSTSIDEQRLGGVLVIGDEYSAAFTLRRAHQRSSSSLSMSASQPQRQAQSGAAAFGDANSPENTKRRKGSAGGSLVPVVGSAGAAAVSSKADGAQGGASGKMVLARQWRVRQGFGEVSGAACVLGPTPFVLIGDRQGRLSVLAYPLGGNRATASLLGTVSPPSCISYLDAGCAFMGSESGDCQVVRLEFGSQAAGSGSDTSVGAKGKGKSLQLTGIREEPMDIDTTPQPKHSTTGYTVIDTWTNIAPVKDFCVVSEQGGAANSRASAQIVTASGQASGASVRIIRSGVGAEEMVMLEGLEEVVGFWPVQGLSGKTGSTAGVLVSTYEGTTLLRLSGTNQDDFDAAVVPAGSVFDYVSDHPTLLAGNIADDTMIQITSSQVRLISCDTGRTLSTWSGLAAGEQVLLADFDGEHVVLGLAKGEVVILKVEQGDDGLGLAVVERRSLSTDLGTELACLTVVSRVQAKIGAGPCLVVGYWGSNKIHCLDLSTLTPRSEALELPTACRSACVRSSASGLQLLVGLGDGGVLSYTLVTEWTPAGDPSISFTNRKMLQVGSIPVSLSHQRSTDQVIAISDRTALLSEESGRMSFAPMNVKGITWASYIDLTGLGECLLTSNSGGLTFTKITSLKKLHVKKVSTEGFAPLGIAYDVASDHYGIVAVSEEIEQEYGDMVRSSSFHIMGNRDQKVIKAFNLESNEEPICLEVIKLQGVSYFALGTTFPDELDDSGISNKGYLRLIEMDRSDVQSSIPKPRVVAQWQAAGCVQDVKAVWDKVAIALDYGVDLLEYDSTAKDKNAALSKLSSWECASKAAFLSVQSLPLEEAEASDQSEYPNCRQRLHVGDSVKSVYVLERDSKGQLCDVARDYMQHWVVAMEELEADGGSVVISDLSYNVKTLTFETGKVHNAGAMACHELITKFQRGFINNVEPNNSAGHKPEVVFATSSGTLGIIADLGAKEASLLSELQLNMDGLVKGPSMDWRNVQKFLDIASQINTDLSEQILNGPNEFSRVGRSQGQQQDGDEDHPATAASSEDVAAVLESLASMH</sequence>
<reference evidence="1" key="1">
    <citation type="submission" date="2023-04" db="EMBL/GenBank/DDBJ databases">
        <title>Draft Genome sequencing of Naganishia species isolated from polar environments using Oxford Nanopore Technology.</title>
        <authorList>
            <person name="Leo P."/>
            <person name="Venkateswaran K."/>
        </authorList>
    </citation>
    <scope>NUCLEOTIDE SEQUENCE</scope>
    <source>
        <strain evidence="1">MNA-CCFEE 5423</strain>
    </source>
</reference>
<comment type="caution">
    <text evidence="1">The sequence shown here is derived from an EMBL/GenBank/DDBJ whole genome shotgun (WGS) entry which is preliminary data.</text>
</comment>
<keyword evidence="2" id="KW-1185">Reference proteome</keyword>
<evidence type="ECO:0000313" key="1">
    <source>
        <dbReference type="EMBL" id="KAJ9097586.1"/>
    </source>
</evidence>
<gene>
    <name evidence="1" type="ORF">QFC21_004620</name>
</gene>
<organism evidence="1 2">
    <name type="scientific">Naganishia friedmannii</name>
    <dbReference type="NCBI Taxonomy" id="89922"/>
    <lineage>
        <taxon>Eukaryota</taxon>
        <taxon>Fungi</taxon>
        <taxon>Dikarya</taxon>
        <taxon>Basidiomycota</taxon>
        <taxon>Agaricomycotina</taxon>
        <taxon>Tremellomycetes</taxon>
        <taxon>Filobasidiales</taxon>
        <taxon>Filobasidiaceae</taxon>
        <taxon>Naganishia</taxon>
    </lineage>
</organism>
<accession>A0ACC2VG50</accession>
<dbReference type="Proteomes" id="UP001227268">
    <property type="component" value="Unassembled WGS sequence"/>
</dbReference>
<evidence type="ECO:0000313" key="2">
    <source>
        <dbReference type="Proteomes" id="UP001227268"/>
    </source>
</evidence>
<protein>
    <submittedName>
        <fullName evidence="1">Uncharacterized protein</fullName>
    </submittedName>
</protein>
<name>A0ACC2VG50_9TREE</name>
<dbReference type="EMBL" id="JASBWT010000016">
    <property type="protein sequence ID" value="KAJ9097586.1"/>
    <property type="molecule type" value="Genomic_DNA"/>
</dbReference>